<keyword evidence="1" id="KW-0343">GTPase activation</keyword>
<evidence type="ECO:0000256" key="1">
    <source>
        <dbReference type="ARBA" id="ARBA00022468"/>
    </source>
</evidence>
<gene>
    <name evidence="4" type="ORF">Slati_2841000</name>
</gene>
<dbReference type="Pfam" id="PF00566">
    <property type="entry name" value="RabGAP-TBC"/>
    <property type="match status" value="1"/>
</dbReference>
<feature type="domain" description="Rab-GAP TBC" evidence="3">
    <location>
        <begin position="21"/>
        <end position="352"/>
    </location>
</feature>
<reference evidence="4" key="2">
    <citation type="journal article" date="2024" name="Plant">
        <title>Genomic evolution and insights into agronomic trait innovations of Sesamum species.</title>
        <authorList>
            <person name="Miao H."/>
            <person name="Wang L."/>
            <person name="Qu L."/>
            <person name="Liu H."/>
            <person name="Sun Y."/>
            <person name="Le M."/>
            <person name="Wang Q."/>
            <person name="Wei S."/>
            <person name="Zheng Y."/>
            <person name="Lin W."/>
            <person name="Duan Y."/>
            <person name="Cao H."/>
            <person name="Xiong S."/>
            <person name="Wang X."/>
            <person name="Wei L."/>
            <person name="Li C."/>
            <person name="Ma Q."/>
            <person name="Ju M."/>
            <person name="Zhao R."/>
            <person name="Li G."/>
            <person name="Mu C."/>
            <person name="Tian Q."/>
            <person name="Mei H."/>
            <person name="Zhang T."/>
            <person name="Gao T."/>
            <person name="Zhang H."/>
        </authorList>
    </citation>
    <scope>NUCLEOTIDE SEQUENCE</scope>
    <source>
        <strain evidence="4">KEN1</strain>
    </source>
</reference>
<organism evidence="4">
    <name type="scientific">Sesamum latifolium</name>
    <dbReference type="NCBI Taxonomy" id="2727402"/>
    <lineage>
        <taxon>Eukaryota</taxon>
        <taxon>Viridiplantae</taxon>
        <taxon>Streptophyta</taxon>
        <taxon>Embryophyta</taxon>
        <taxon>Tracheophyta</taxon>
        <taxon>Spermatophyta</taxon>
        <taxon>Magnoliopsida</taxon>
        <taxon>eudicotyledons</taxon>
        <taxon>Gunneridae</taxon>
        <taxon>Pentapetalae</taxon>
        <taxon>asterids</taxon>
        <taxon>lamiids</taxon>
        <taxon>Lamiales</taxon>
        <taxon>Pedaliaceae</taxon>
        <taxon>Sesamum</taxon>
    </lineage>
</organism>
<dbReference type="PANTHER" id="PTHR22957">
    <property type="entry name" value="TBC1 DOMAIN FAMILY MEMBER GTPASE-ACTIVATING PROTEIN"/>
    <property type="match status" value="1"/>
</dbReference>
<name>A0AAW2VEU7_9LAMI</name>
<dbReference type="InterPro" id="IPR035969">
    <property type="entry name" value="Rab-GAP_TBC_sf"/>
</dbReference>
<dbReference type="PANTHER" id="PTHR22957:SF337">
    <property type="entry name" value="TBC1 DOMAIN FAMILY MEMBER 5"/>
    <property type="match status" value="1"/>
</dbReference>
<dbReference type="Gene3D" id="1.10.472.80">
    <property type="entry name" value="Ypt/Rab-GAP domain of gyp1p, domain 3"/>
    <property type="match status" value="1"/>
</dbReference>
<proteinExistence type="predicted"/>
<feature type="compositionally biased region" description="Polar residues" evidence="2">
    <location>
        <begin position="693"/>
        <end position="702"/>
    </location>
</feature>
<dbReference type="PROSITE" id="PS50086">
    <property type="entry name" value="TBC_RABGAP"/>
    <property type="match status" value="1"/>
</dbReference>
<feature type="region of interest" description="Disordered" evidence="2">
    <location>
        <begin position="556"/>
        <end position="637"/>
    </location>
</feature>
<evidence type="ECO:0000256" key="2">
    <source>
        <dbReference type="SAM" id="MobiDB-lite"/>
    </source>
</evidence>
<feature type="compositionally biased region" description="Polar residues" evidence="2">
    <location>
        <begin position="579"/>
        <end position="593"/>
    </location>
</feature>
<dbReference type="GO" id="GO:0005096">
    <property type="term" value="F:GTPase activator activity"/>
    <property type="evidence" value="ECO:0007669"/>
    <property type="project" value="UniProtKB-KW"/>
</dbReference>
<feature type="region of interest" description="Disordered" evidence="2">
    <location>
        <begin position="656"/>
        <end position="702"/>
    </location>
</feature>
<comment type="caution">
    <text evidence="4">The sequence shown here is derived from an EMBL/GenBank/DDBJ whole genome shotgun (WGS) entry which is preliminary data.</text>
</comment>
<dbReference type="SUPFAM" id="SSF47923">
    <property type="entry name" value="Ypt/Rab-GAP domain of gyp1p"/>
    <property type="match status" value="2"/>
</dbReference>
<reference evidence="4" key="1">
    <citation type="submission" date="2020-06" db="EMBL/GenBank/DDBJ databases">
        <authorList>
            <person name="Li T."/>
            <person name="Hu X."/>
            <person name="Zhang T."/>
            <person name="Song X."/>
            <person name="Zhang H."/>
            <person name="Dai N."/>
            <person name="Sheng W."/>
            <person name="Hou X."/>
            <person name="Wei L."/>
        </authorList>
    </citation>
    <scope>NUCLEOTIDE SEQUENCE</scope>
    <source>
        <strain evidence="4">KEN1</strain>
        <tissue evidence="4">Leaf</tissue>
    </source>
</reference>
<protein>
    <submittedName>
        <fullName evidence="4">TBC1 domain family member 5</fullName>
    </submittedName>
</protein>
<sequence>MSPVPMETTMSETASCSVGSRRFGDLRGVQWRIDLGILPSSRSASIDELRRVTANSRRRYAALRKQLLVDPMCQKMEALEILLLPALKHLFLLNFAHHQNFAYISWIPFKFPISGLPDSMWGRFFRNAELEKMVDQDLTRLYPERGMHELLAPLLYVLHVDVGRLSEVRKDYEDHFADKFDGFSYHENDLTYKFEFKKFSEYVGDGSEFEATSAKSSSLTELDPVIQTIVLLSDAYGAEGELGIVLSEKFMEHDAYAMFDALMSGAGGVVAMAEFFSPSPYGSSHTGLTPVIEASAAMYHLLSVVDSSLHTHLVELGVEPQYFSLRWLRVLFGREFSLEDLLVIWDEIFARDNKKSNKASDSDAESNSGVLDSPRGAFISAFAVSMILMLRSSLLATENATACLQRLLSFPDDIDLGMLVEKAKSLQALAVDSNNSNSPLLHPGSYEGRKVVLSRVHSLPRDSTSPRTPLGVEPESYWEEKWRVLHKEEEHKQGAVEEQVPSIKKRWSEREGLARQLGPDEDKENIGCNDVEHRDTVEANGNNVTDKKISNIPSCVASEENSPNFSDPPTPVHRIGDRGNQSENSSVASNSCIDENEADLGGTNPECPVLRGSDIPDGLASRCTKDDDSMGKSATGMKEWRSLSGKFNWILKLGRDASEGTSERPGSSKGAKAGNDESGQNNVPGLSSAKGCDNSSGTSKGETVDQNLIVSLRNLGHTMLENIQVLESAFEQDRGQMGPQEKNGLVGKGQVTAMSALKELRKISNLLSEM</sequence>
<dbReference type="AlphaFoldDB" id="A0AAW2VEU7"/>
<evidence type="ECO:0000259" key="3">
    <source>
        <dbReference type="PROSITE" id="PS50086"/>
    </source>
</evidence>
<dbReference type="InterPro" id="IPR000195">
    <property type="entry name" value="Rab-GAP-TBC_dom"/>
</dbReference>
<dbReference type="EMBL" id="JACGWN010000010">
    <property type="protein sequence ID" value="KAL0426662.1"/>
    <property type="molecule type" value="Genomic_DNA"/>
</dbReference>
<evidence type="ECO:0000313" key="4">
    <source>
        <dbReference type="EMBL" id="KAL0426662.1"/>
    </source>
</evidence>
<accession>A0AAW2VEU7</accession>
<dbReference type="SMART" id="SM00164">
    <property type="entry name" value="TBC"/>
    <property type="match status" value="1"/>
</dbReference>